<name>A0A1F5NQQ2_9BACT</name>
<dbReference type="InterPro" id="IPR022973">
    <property type="entry name" value="Ribosomal_uL10_bac"/>
</dbReference>
<keyword evidence="3 5" id="KW-0687">Ribonucleoprotein</keyword>
<comment type="caution">
    <text evidence="6">The sequence shown here is derived from an EMBL/GenBank/DDBJ whole genome shotgun (WGS) entry which is preliminary data.</text>
</comment>
<organism evidence="6 7">
    <name type="scientific">Candidatus Doudnabacteria bacterium RIFCSPHIGHO2_01_FULL_45_18</name>
    <dbReference type="NCBI Taxonomy" id="1817823"/>
    <lineage>
        <taxon>Bacteria</taxon>
        <taxon>Candidatus Doudnaibacteriota</taxon>
    </lineage>
</organism>
<keyword evidence="5" id="KW-0699">rRNA-binding</keyword>
<protein>
    <recommendedName>
        <fullName evidence="4 5">Large ribosomal subunit protein uL10</fullName>
    </recommendedName>
</protein>
<comment type="function">
    <text evidence="5">Forms part of the ribosomal stalk, playing a central role in the interaction of the ribosome with GTP-bound translation factors.</text>
</comment>
<keyword evidence="5" id="KW-0694">RNA-binding</keyword>
<dbReference type="GO" id="GO:0005840">
    <property type="term" value="C:ribosome"/>
    <property type="evidence" value="ECO:0007669"/>
    <property type="project" value="UniProtKB-KW"/>
</dbReference>
<comment type="subunit">
    <text evidence="5">Part of the ribosomal stalk of the 50S ribosomal subunit. The N-terminus interacts with L11 and the large rRNA to form the base of the stalk. The C-terminus forms an elongated spine to which L12 dimers bind in a sequential fashion forming a multimeric L10(L12)X complex.</text>
</comment>
<accession>A0A1F5NQQ2</accession>
<evidence type="ECO:0000313" key="6">
    <source>
        <dbReference type="EMBL" id="OGE79903.1"/>
    </source>
</evidence>
<dbReference type="InterPro" id="IPR047865">
    <property type="entry name" value="Ribosomal_uL10_bac_type"/>
</dbReference>
<dbReference type="GO" id="GO:0070180">
    <property type="term" value="F:large ribosomal subunit rRNA binding"/>
    <property type="evidence" value="ECO:0007669"/>
    <property type="project" value="UniProtKB-UniRule"/>
</dbReference>
<evidence type="ECO:0000256" key="1">
    <source>
        <dbReference type="ARBA" id="ARBA00008889"/>
    </source>
</evidence>
<dbReference type="GO" id="GO:0006412">
    <property type="term" value="P:translation"/>
    <property type="evidence" value="ECO:0007669"/>
    <property type="project" value="UniProtKB-UniRule"/>
</dbReference>
<dbReference type="Proteomes" id="UP000176233">
    <property type="component" value="Unassembled WGS sequence"/>
</dbReference>
<dbReference type="InterPro" id="IPR001790">
    <property type="entry name" value="Ribosomal_uL10"/>
</dbReference>
<keyword evidence="2 5" id="KW-0689">Ribosomal protein</keyword>
<evidence type="ECO:0000256" key="3">
    <source>
        <dbReference type="ARBA" id="ARBA00023274"/>
    </source>
</evidence>
<dbReference type="AlphaFoldDB" id="A0A1F5NQQ2"/>
<gene>
    <name evidence="5" type="primary">rplJ</name>
    <name evidence="6" type="ORF">A2660_00410</name>
</gene>
<dbReference type="EMBL" id="MFEJ01000024">
    <property type="protein sequence ID" value="OGE79903.1"/>
    <property type="molecule type" value="Genomic_DNA"/>
</dbReference>
<comment type="similarity">
    <text evidence="1 5">Belongs to the universal ribosomal protein uL10 family.</text>
</comment>
<dbReference type="Gene3D" id="3.30.70.1730">
    <property type="match status" value="1"/>
</dbReference>
<dbReference type="GO" id="GO:1990904">
    <property type="term" value="C:ribonucleoprotein complex"/>
    <property type="evidence" value="ECO:0007669"/>
    <property type="project" value="UniProtKB-KW"/>
</dbReference>
<dbReference type="Gene3D" id="6.10.250.290">
    <property type="match status" value="1"/>
</dbReference>
<dbReference type="Pfam" id="PF00466">
    <property type="entry name" value="Ribosomal_L10"/>
    <property type="match status" value="1"/>
</dbReference>
<sequence>MATTRKAKEANLASLTEDLKSAKGLVFTEYRGMTVKQLDQVRKKLRAENVKYQVIKVTLLKKALQALGIKIDGLKYTGPLAIAASTIEETAPARILKLLTKDFPQLVLDGGIFNQELVGSDVVIRLASLPSKDQLRGQLVYVLAGPIRGLVTVMSGNTRKLLNVLNAIKDQRSK</sequence>
<proteinExistence type="inferred from homology"/>
<dbReference type="SUPFAM" id="SSF160369">
    <property type="entry name" value="Ribosomal protein L10-like"/>
    <property type="match status" value="1"/>
</dbReference>
<evidence type="ECO:0000313" key="7">
    <source>
        <dbReference type="Proteomes" id="UP000176233"/>
    </source>
</evidence>
<reference evidence="6 7" key="1">
    <citation type="journal article" date="2016" name="Nat. Commun.">
        <title>Thousands of microbial genomes shed light on interconnected biogeochemical processes in an aquifer system.</title>
        <authorList>
            <person name="Anantharaman K."/>
            <person name="Brown C.T."/>
            <person name="Hug L.A."/>
            <person name="Sharon I."/>
            <person name="Castelle C.J."/>
            <person name="Probst A.J."/>
            <person name="Thomas B.C."/>
            <person name="Singh A."/>
            <person name="Wilkins M.J."/>
            <person name="Karaoz U."/>
            <person name="Brodie E.L."/>
            <person name="Williams K.H."/>
            <person name="Hubbard S.S."/>
            <person name="Banfield J.F."/>
        </authorList>
    </citation>
    <scope>NUCLEOTIDE SEQUENCE [LARGE SCALE GENOMIC DNA]</scope>
</reference>
<evidence type="ECO:0000256" key="5">
    <source>
        <dbReference type="HAMAP-Rule" id="MF_00362"/>
    </source>
</evidence>
<dbReference type="CDD" id="cd05797">
    <property type="entry name" value="Ribosomal_L10"/>
    <property type="match status" value="1"/>
</dbReference>
<evidence type="ECO:0000256" key="4">
    <source>
        <dbReference type="ARBA" id="ARBA00035202"/>
    </source>
</evidence>
<dbReference type="InterPro" id="IPR043141">
    <property type="entry name" value="Ribosomal_uL10-like_sf"/>
</dbReference>
<dbReference type="PANTHER" id="PTHR11560">
    <property type="entry name" value="39S RIBOSOMAL PROTEIN L10, MITOCHONDRIAL"/>
    <property type="match status" value="1"/>
</dbReference>
<dbReference type="NCBIfam" id="NF000955">
    <property type="entry name" value="PRK00099.1-1"/>
    <property type="match status" value="1"/>
</dbReference>
<dbReference type="HAMAP" id="MF_00362">
    <property type="entry name" value="Ribosomal_uL10"/>
    <property type="match status" value="1"/>
</dbReference>
<evidence type="ECO:0000256" key="2">
    <source>
        <dbReference type="ARBA" id="ARBA00022980"/>
    </source>
</evidence>